<reference evidence="1 2" key="1">
    <citation type="submission" date="2019-05" db="EMBL/GenBank/DDBJ databases">
        <authorList>
            <person name="Pope W.H."/>
            <person name="Garlena R.A."/>
            <person name="Russell D.A."/>
            <person name="Jacobs-Sera D."/>
            <person name="Hatfull G.F."/>
        </authorList>
    </citation>
    <scope>NUCLEOTIDE SEQUENCE [LARGE SCALE GENOMIC DNA]</scope>
</reference>
<dbReference type="Proteomes" id="UP000316777">
    <property type="component" value="Segment"/>
</dbReference>
<protein>
    <submittedName>
        <fullName evidence="1">Uncharacterized protein</fullName>
    </submittedName>
</protein>
<gene>
    <name evidence="1" type="primary">92</name>
    <name evidence="1" type="ORF">SEA_PHRAPPUCCINO_92</name>
</gene>
<sequence length="74" mass="8125">MPYTEVLLDAFAPAWRLANCTNESGTFLRPDYRAALAEVWEDIVAAAGAKQKAPEAWMNLNVAMTKNGPAEISR</sequence>
<organism evidence="1 2">
    <name type="scientific">Mycobacterium phage Phrappuccino</name>
    <dbReference type="NCBI Taxonomy" id="2591223"/>
    <lineage>
        <taxon>Viruses</taxon>
        <taxon>Duplodnaviria</taxon>
        <taxon>Heunggongvirae</taxon>
        <taxon>Uroviricota</taxon>
        <taxon>Caudoviricetes</taxon>
        <taxon>Phrappuccinovirus</taxon>
        <taxon>Phrappuccinovirus phrappuccino</taxon>
        <taxon>Phreappuccinovirus Phrappuccino</taxon>
    </lineage>
</organism>
<name>A0A514DDU6_9CAUD</name>
<dbReference type="RefSeq" id="YP_010059781.1">
    <property type="nucleotide sequence ID" value="NC_054727.1"/>
</dbReference>
<dbReference type="GeneID" id="64767013"/>
<accession>A0A514DDU6</accession>
<dbReference type="EMBL" id="MK937592">
    <property type="protein sequence ID" value="QDH91767.1"/>
    <property type="molecule type" value="Genomic_DNA"/>
</dbReference>
<dbReference type="KEGG" id="vg:64767013"/>
<evidence type="ECO:0000313" key="2">
    <source>
        <dbReference type="Proteomes" id="UP000316777"/>
    </source>
</evidence>
<evidence type="ECO:0000313" key="1">
    <source>
        <dbReference type="EMBL" id="QDH91767.1"/>
    </source>
</evidence>
<keyword evidence="2" id="KW-1185">Reference proteome</keyword>
<proteinExistence type="predicted"/>